<evidence type="ECO:0000313" key="2">
    <source>
        <dbReference type="EMBL" id="SPE75915.1"/>
    </source>
</evidence>
<keyword evidence="2" id="KW-0614">Plasmid</keyword>
<gene>
    <name evidence="2" type="primary">mbeE</name>
    <name evidence="2" type="ORF">RCS55_PIICDS4096R</name>
</gene>
<geneLocation type="plasmid" evidence="3">
    <name>rcs55_pii</name>
</geneLocation>
<dbReference type="Proteomes" id="UP000306251">
    <property type="component" value="Plasmid rcs55_pii"/>
</dbReference>
<accession>A0A2P9ENA1</accession>
<name>A0A2P9ENA1_ECOLX</name>
<evidence type="ECO:0000256" key="1">
    <source>
        <dbReference type="SAM" id="MobiDB-lite"/>
    </source>
</evidence>
<feature type="region of interest" description="Disordered" evidence="1">
    <location>
        <begin position="1"/>
        <end position="24"/>
    </location>
</feature>
<reference evidence="3" key="1">
    <citation type="submission" date="2018-02" db="EMBL/GenBank/DDBJ databases">
        <authorList>
            <person name="Cea G.-C."/>
            <person name="William W."/>
        </authorList>
    </citation>
    <scope>NUCLEOTIDE SEQUENCE [LARGE SCALE GENOMIC DNA]</scope>
    <source>
        <strain evidence="3">694</strain>
        <plasmid evidence="3">rcs55_pii</plasmid>
    </source>
</reference>
<dbReference type="AlphaFoldDB" id="A0A2P9ENA1"/>
<proteinExistence type="predicted"/>
<dbReference type="EMBL" id="LT985386">
    <property type="protein sequence ID" value="SPE75915.1"/>
    <property type="molecule type" value="Genomic_DNA"/>
</dbReference>
<organism evidence="2 3">
    <name type="scientific">Escherichia coli</name>
    <dbReference type="NCBI Taxonomy" id="562"/>
    <lineage>
        <taxon>Bacteria</taxon>
        <taxon>Pseudomonadati</taxon>
        <taxon>Pseudomonadota</taxon>
        <taxon>Gammaproteobacteria</taxon>
        <taxon>Enterobacterales</taxon>
        <taxon>Enterobacteriaceae</taxon>
        <taxon>Escherichia</taxon>
    </lineage>
</organism>
<sequence>MNRKGRHAWNGSVRGPGMKSRNGKHRYGVARQWGCDGELFREVARWYRNALKTHPGAILACRFCCCVLPLCQIALIPQPHPAMSAYVIN</sequence>
<evidence type="ECO:0000313" key="3">
    <source>
        <dbReference type="Proteomes" id="UP000306251"/>
    </source>
</evidence>
<protein>
    <submittedName>
        <fullName evidence="2">Mobilization protein MbeE</fullName>
    </submittedName>
</protein>